<comment type="caution">
    <text evidence="1">The sequence shown here is derived from an EMBL/GenBank/DDBJ whole genome shotgun (WGS) entry which is preliminary data.</text>
</comment>
<gene>
    <name evidence="1" type="ORF">mMyoMyo1_010390</name>
</gene>
<dbReference type="EMBL" id="JABWUV010000003">
    <property type="protein sequence ID" value="KAF6368981.1"/>
    <property type="molecule type" value="Genomic_DNA"/>
</dbReference>
<accession>A0A7J7Z463</accession>
<organism evidence="1 2">
    <name type="scientific">Myotis myotis</name>
    <name type="common">Greater mouse-eared bat</name>
    <name type="synonym">Vespertilio myotis</name>
    <dbReference type="NCBI Taxonomy" id="51298"/>
    <lineage>
        <taxon>Eukaryota</taxon>
        <taxon>Metazoa</taxon>
        <taxon>Chordata</taxon>
        <taxon>Craniata</taxon>
        <taxon>Vertebrata</taxon>
        <taxon>Euteleostomi</taxon>
        <taxon>Mammalia</taxon>
        <taxon>Eutheria</taxon>
        <taxon>Laurasiatheria</taxon>
        <taxon>Chiroptera</taxon>
        <taxon>Yangochiroptera</taxon>
        <taxon>Vespertilionidae</taxon>
        <taxon>Myotis</taxon>
    </lineage>
</organism>
<evidence type="ECO:0000313" key="2">
    <source>
        <dbReference type="Proteomes" id="UP000527355"/>
    </source>
</evidence>
<dbReference type="AlphaFoldDB" id="A0A7J7Z463"/>
<evidence type="ECO:0000313" key="1">
    <source>
        <dbReference type="EMBL" id="KAF6368981.1"/>
    </source>
</evidence>
<proteinExistence type="predicted"/>
<keyword evidence="2" id="KW-1185">Reference proteome</keyword>
<name>A0A7J7Z463_MYOMY</name>
<sequence>MLGQEGERRGGLSHPLNKAAVLGRANKMTRCICRHPQVHQQCRRGLKPSLLPKLSDKSFETRSEKGMKPLKPPPCAHPGWLSCLLVFDAKCILNRLLCFNAAVTCPEPSCEIEKSHGGDSPPSDCWGCPVTLSLSFQVAPHRWDSGASGPPD</sequence>
<reference evidence="1 2" key="1">
    <citation type="journal article" date="2020" name="Nature">
        <title>Six reference-quality genomes reveal evolution of bat adaptations.</title>
        <authorList>
            <person name="Jebb D."/>
            <person name="Huang Z."/>
            <person name="Pippel M."/>
            <person name="Hughes G.M."/>
            <person name="Lavrichenko K."/>
            <person name="Devanna P."/>
            <person name="Winkler S."/>
            <person name="Jermiin L.S."/>
            <person name="Skirmuntt E.C."/>
            <person name="Katzourakis A."/>
            <person name="Burkitt-Gray L."/>
            <person name="Ray D.A."/>
            <person name="Sullivan K.A.M."/>
            <person name="Roscito J.G."/>
            <person name="Kirilenko B.M."/>
            <person name="Davalos L.M."/>
            <person name="Corthals A.P."/>
            <person name="Power M.L."/>
            <person name="Jones G."/>
            <person name="Ransome R.D."/>
            <person name="Dechmann D.K.N."/>
            <person name="Locatelli A.G."/>
            <person name="Puechmaille S.J."/>
            <person name="Fedrigo O."/>
            <person name="Jarvis E.D."/>
            <person name="Hiller M."/>
            <person name="Vernes S.C."/>
            <person name="Myers E.W."/>
            <person name="Teeling E.C."/>
        </authorList>
    </citation>
    <scope>NUCLEOTIDE SEQUENCE [LARGE SCALE GENOMIC DNA]</scope>
    <source>
        <strain evidence="1">MMyoMyo1</strain>
        <tissue evidence="1">Flight muscle</tissue>
    </source>
</reference>
<protein>
    <submittedName>
        <fullName evidence="1">Uncharacterized protein</fullName>
    </submittedName>
</protein>
<dbReference type="Proteomes" id="UP000527355">
    <property type="component" value="Unassembled WGS sequence"/>
</dbReference>